<evidence type="ECO:0000313" key="4">
    <source>
        <dbReference type="EMBL" id="MBA8829988.1"/>
    </source>
</evidence>
<dbReference type="PANTHER" id="PTHR33393:SF13">
    <property type="entry name" value="PGA BIOSYNTHESIS PROTEIN CAPA"/>
    <property type="match status" value="1"/>
</dbReference>
<dbReference type="AlphaFoldDB" id="A0A7W3JVH8"/>
<feature type="signal peptide" evidence="2">
    <location>
        <begin position="1"/>
        <end position="25"/>
    </location>
</feature>
<dbReference type="SMART" id="SM00854">
    <property type="entry name" value="PGA_cap"/>
    <property type="match status" value="1"/>
</dbReference>
<reference evidence="4 5" key="1">
    <citation type="submission" date="2020-07" db="EMBL/GenBank/DDBJ databases">
        <title>Sequencing the genomes of 1000 actinobacteria strains.</title>
        <authorList>
            <person name="Klenk H.-P."/>
        </authorList>
    </citation>
    <scope>NUCLEOTIDE SEQUENCE [LARGE SCALE GENOMIC DNA]</scope>
    <source>
        <strain evidence="4 5">DSM 23737</strain>
    </source>
</reference>
<keyword evidence="2" id="KW-0732">Signal</keyword>
<organism evidence="4 5">
    <name type="scientific">Alpinimonas psychrophila</name>
    <dbReference type="NCBI Taxonomy" id="748908"/>
    <lineage>
        <taxon>Bacteria</taxon>
        <taxon>Bacillati</taxon>
        <taxon>Actinomycetota</taxon>
        <taxon>Actinomycetes</taxon>
        <taxon>Micrococcales</taxon>
        <taxon>Microbacteriaceae</taxon>
        <taxon>Alpinimonas</taxon>
    </lineage>
</organism>
<proteinExistence type="inferred from homology"/>
<dbReference type="EMBL" id="JACGWU010000009">
    <property type="protein sequence ID" value="MBA8829988.1"/>
    <property type="molecule type" value="Genomic_DNA"/>
</dbReference>
<dbReference type="InterPro" id="IPR019079">
    <property type="entry name" value="Capsule_synth_CapA"/>
</dbReference>
<keyword evidence="5" id="KW-1185">Reference proteome</keyword>
<evidence type="ECO:0000259" key="3">
    <source>
        <dbReference type="SMART" id="SM00854"/>
    </source>
</evidence>
<evidence type="ECO:0000313" key="5">
    <source>
        <dbReference type="Proteomes" id="UP000524237"/>
    </source>
</evidence>
<dbReference type="Proteomes" id="UP000524237">
    <property type="component" value="Unassembled WGS sequence"/>
</dbReference>
<sequence length="405" mass="43043">MTRRLRAAFAGIAFVALLAGCQASAPTPTATPAAIVTPTPTPTPVTHSGIGPVCPTSNCFTVAVTGDMLFHSGLWIPAALPAPVNGANFDFMPLLEGQQRYLTQADIAMCHQETPFAPSGGPYTGYPIFSTPPEVATAAKAIGYDACTTSSNHTVDGGHEGVVRTLDTLDAAGLKHTGSYRTPEEAQGVLIMETPAGKVAFVSATFSVNGNWNEFDWQVNYPLDPDVMIARAVQARALGAEIVIGVQHAGTEYSSQADVQQINNAHLLIDSGQFDFVYGHHPHSIQPIELYNGKYIAYSLGNGISESSWDYAVNNEFLLVRIQFAKDDKTGLWATSDLAWAPATNKQNGAYKWCSVAMDAPQGICQSAEFDAGVRERTRATVNAMGAQATGVHELLITQDAVVAP</sequence>
<dbReference type="PANTHER" id="PTHR33393">
    <property type="entry name" value="POLYGLUTAMINE SYNTHESIS ACCESSORY PROTEIN RV0574C-RELATED"/>
    <property type="match status" value="1"/>
</dbReference>
<protein>
    <submittedName>
        <fullName evidence="4">Poly-gamma-glutamate synthesis protein (Capsule biosynthesis protein)</fullName>
    </submittedName>
</protein>
<dbReference type="InterPro" id="IPR029052">
    <property type="entry name" value="Metallo-depent_PP-like"/>
</dbReference>
<comment type="caution">
    <text evidence="4">The sequence shown here is derived from an EMBL/GenBank/DDBJ whole genome shotgun (WGS) entry which is preliminary data.</text>
</comment>
<gene>
    <name evidence="4" type="ORF">FB555_002115</name>
</gene>
<feature type="domain" description="Capsule synthesis protein CapA" evidence="3">
    <location>
        <begin position="61"/>
        <end position="307"/>
    </location>
</feature>
<dbReference type="Pfam" id="PF09587">
    <property type="entry name" value="PGA_cap"/>
    <property type="match status" value="1"/>
</dbReference>
<dbReference type="InterPro" id="IPR052169">
    <property type="entry name" value="CW_Biosynth-Accessory"/>
</dbReference>
<dbReference type="SUPFAM" id="SSF56300">
    <property type="entry name" value="Metallo-dependent phosphatases"/>
    <property type="match status" value="1"/>
</dbReference>
<evidence type="ECO:0000256" key="2">
    <source>
        <dbReference type="SAM" id="SignalP"/>
    </source>
</evidence>
<accession>A0A7W3JVH8</accession>
<name>A0A7W3JVH8_9MICO</name>
<dbReference type="Gene3D" id="3.60.21.10">
    <property type="match status" value="1"/>
</dbReference>
<feature type="chain" id="PRO_5030579904" evidence="2">
    <location>
        <begin position="26"/>
        <end position="405"/>
    </location>
</feature>
<dbReference type="PROSITE" id="PS51257">
    <property type="entry name" value="PROKAR_LIPOPROTEIN"/>
    <property type="match status" value="1"/>
</dbReference>
<comment type="similarity">
    <text evidence="1">Belongs to the CapA family.</text>
</comment>
<dbReference type="CDD" id="cd07381">
    <property type="entry name" value="MPP_CapA"/>
    <property type="match status" value="1"/>
</dbReference>
<evidence type="ECO:0000256" key="1">
    <source>
        <dbReference type="ARBA" id="ARBA00005662"/>
    </source>
</evidence>
<dbReference type="RefSeq" id="WP_182485400.1">
    <property type="nucleotide sequence ID" value="NZ_JACGWU010000009.1"/>
</dbReference>